<dbReference type="Pfam" id="PF12833">
    <property type="entry name" value="HTH_18"/>
    <property type="match status" value="1"/>
</dbReference>
<protein>
    <recommendedName>
        <fullName evidence="7">AraC family transcriptional regulator</fullName>
    </recommendedName>
</protein>
<keyword evidence="1" id="KW-0805">Transcription regulation</keyword>
<keyword evidence="3" id="KW-0804">Transcription</keyword>
<reference evidence="6" key="1">
    <citation type="submission" date="2022-10" db="EMBL/GenBank/DDBJ databases">
        <title>Culturing micro-colonial fungi from biological soil crusts in the Mojave desert and describing Neophaeococcomyces mojavensis, and introducing the new genera and species Taxawa tesnikishii.</title>
        <authorList>
            <person name="Kurbessoian T."/>
            <person name="Stajich J.E."/>
        </authorList>
    </citation>
    <scope>NUCLEOTIDE SEQUENCE</scope>
    <source>
        <strain evidence="6">TK_35</strain>
    </source>
</reference>
<dbReference type="InterPro" id="IPR001647">
    <property type="entry name" value="HTH_TetR"/>
</dbReference>
<evidence type="ECO:0000256" key="1">
    <source>
        <dbReference type="ARBA" id="ARBA00023015"/>
    </source>
</evidence>
<dbReference type="Pfam" id="PF16925">
    <property type="entry name" value="TetR_C_13"/>
    <property type="match status" value="1"/>
</dbReference>
<evidence type="ECO:0000259" key="4">
    <source>
        <dbReference type="PROSITE" id="PS01124"/>
    </source>
</evidence>
<organism evidence="6">
    <name type="scientific">Knufia peltigerae</name>
    <dbReference type="NCBI Taxonomy" id="1002370"/>
    <lineage>
        <taxon>Eukaryota</taxon>
        <taxon>Fungi</taxon>
        <taxon>Dikarya</taxon>
        <taxon>Ascomycota</taxon>
        <taxon>Pezizomycotina</taxon>
        <taxon>Eurotiomycetes</taxon>
        <taxon>Chaetothyriomycetidae</taxon>
        <taxon>Chaetothyriales</taxon>
        <taxon>Trichomeriaceae</taxon>
        <taxon>Knufia</taxon>
    </lineage>
</organism>
<dbReference type="PROSITE" id="PS01124">
    <property type="entry name" value="HTH_ARAC_FAMILY_2"/>
    <property type="match status" value="1"/>
</dbReference>
<accession>A0AA38XPZ7</accession>
<dbReference type="PANTHER" id="PTHR43436">
    <property type="entry name" value="ARAC-FAMILY TRANSCRIPTIONAL REGULATOR"/>
    <property type="match status" value="1"/>
</dbReference>
<dbReference type="Pfam" id="PF00440">
    <property type="entry name" value="TetR_N"/>
    <property type="match status" value="1"/>
</dbReference>
<dbReference type="PROSITE" id="PS50977">
    <property type="entry name" value="HTH_TETR_2"/>
    <property type="match status" value="1"/>
</dbReference>
<dbReference type="Gene3D" id="1.10.357.10">
    <property type="entry name" value="Tetracycline Repressor, domain 2"/>
    <property type="match status" value="1"/>
</dbReference>
<keyword evidence="2" id="KW-0238">DNA-binding</keyword>
<gene>
    <name evidence="6" type="ORF">H2204_013743</name>
</gene>
<feature type="domain" description="HTH tetR-type" evidence="5">
    <location>
        <begin position="321"/>
        <end position="381"/>
    </location>
</feature>
<dbReference type="SMART" id="SM00342">
    <property type="entry name" value="HTH_ARAC"/>
    <property type="match status" value="1"/>
</dbReference>
<dbReference type="InterPro" id="IPR011075">
    <property type="entry name" value="TetR_C"/>
</dbReference>
<evidence type="ECO:0000256" key="2">
    <source>
        <dbReference type="ARBA" id="ARBA00023125"/>
    </source>
</evidence>
<dbReference type="AlphaFoldDB" id="A0AA38XPZ7"/>
<dbReference type="GO" id="GO:0003700">
    <property type="term" value="F:DNA-binding transcription factor activity"/>
    <property type="evidence" value="ECO:0007669"/>
    <property type="project" value="InterPro"/>
</dbReference>
<dbReference type="Pfam" id="PF06719">
    <property type="entry name" value="AraC_N"/>
    <property type="match status" value="1"/>
</dbReference>
<dbReference type="InterPro" id="IPR036271">
    <property type="entry name" value="Tet_transcr_reg_TetR-rel_C_sf"/>
</dbReference>
<dbReference type="GO" id="GO:0043565">
    <property type="term" value="F:sequence-specific DNA binding"/>
    <property type="evidence" value="ECO:0007669"/>
    <property type="project" value="InterPro"/>
</dbReference>
<dbReference type="SUPFAM" id="SSF46689">
    <property type="entry name" value="Homeodomain-like"/>
    <property type="match status" value="3"/>
</dbReference>
<evidence type="ECO:0008006" key="7">
    <source>
        <dbReference type="Google" id="ProtNLM"/>
    </source>
</evidence>
<proteinExistence type="predicted"/>
<dbReference type="EMBL" id="JAPDRN010000161">
    <property type="protein sequence ID" value="KAJ9617481.1"/>
    <property type="molecule type" value="Genomic_DNA"/>
</dbReference>
<dbReference type="InterPro" id="IPR018060">
    <property type="entry name" value="HTH_AraC"/>
</dbReference>
<sequence length="510" mass="55136">MRSVDDPLHHPAQARMVGLLQALAVDEGYTLTPLPGVRLLRSNRPLARTPVLYDPGIVIVCQGVKRGYLGGQVYQYDAQHYLAVSVPVPFTMETEATAEAPLLAIYLHLDLQMAADLLIELGERAASAEAPAQSMMSSPMQGAMQATVLRLLEALADPLEAGVLGPSLVRELYFRVLTGAQGGAMREALAMRGRFGRIGKVLRHIHAAYSTALDVEALAAQAEMSVATFHDHFRRITGTSPMQYVKSTRLHQARLLMLRQDMTAEAASLAVGYASPSQFNREFKRLFGLPPAAEVARMRRSFALPPAPADAQFKSMKDSLSPKAHEILAQARSLLEAGGYNGFSYADVSARVNISKASIHHHFPSKADLVRTVVELYRAEAREGLALLDRQLGDPLQELNAYVDYWSTCIAGGTASFCICAMLAAEMPMIPLEVADEVRGHFEDLTSWLTVTLEKGVARGQLRLQGTPADEAKAFMASVHGAMLAARGFGDAATFAALARLSIARVSAAA</sequence>
<dbReference type="InterPro" id="IPR009057">
    <property type="entry name" value="Homeodomain-like_sf"/>
</dbReference>
<dbReference type="Gene3D" id="1.10.10.60">
    <property type="entry name" value="Homeodomain-like"/>
    <property type="match status" value="2"/>
</dbReference>
<dbReference type="PRINTS" id="PR00455">
    <property type="entry name" value="HTHTETR"/>
</dbReference>
<dbReference type="SUPFAM" id="SSF48498">
    <property type="entry name" value="Tetracyclin repressor-like, C-terminal domain"/>
    <property type="match status" value="1"/>
</dbReference>
<evidence type="ECO:0000256" key="3">
    <source>
        <dbReference type="ARBA" id="ARBA00023163"/>
    </source>
</evidence>
<comment type="caution">
    <text evidence="6">The sequence shown here is derived from an EMBL/GenBank/DDBJ whole genome shotgun (WGS) entry which is preliminary data.</text>
</comment>
<evidence type="ECO:0000259" key="5">
    <source>
        <dbReference type="PROSITE" id="PS50977"/>
    </source>
</evidence>
<dbReference type="InterPro" id="IPR009594">
    <property type="entry name" value="Tscrpt_reg_HTH_AraC_N"/>
</dbReference>
<evidence type="ECO:0000313" key="6">
    <source>
        <dbReference type="EMBL" id="KAJ9617481.1"/>
    </source>
</evidence>
<dbReference type="PANTHER" id="PTHR43436:SF2">
    <property type="entry name" value="ARAC_XYLS FAMILY TRANSCRIPTIONAL REGULATOR"/>
    <property type="match status" value="1"/>
</dbReference>
<name>A0AA38XPZ7_9EURO</name>
<feature type="domain" description="HTH araC/xylS-type" evidence="4">
    <location>
        <begin position="199"/>
        <end position="297"/>
    </location>
</feature>